<reference evidence="1" key="1">
    <citation type="submission" date="2021-02" db="EMBL/GenBank/DDBJ databases">
        <authorList>
            <person name="Nowell W R."/>
        </authorList>
    </citation>
    <scope>NUCLEOTIDE SEQUENCE</scope>
    <source>
        <strain evidence="1">Ploen Becks lab</strain>
    </source>
</reference>
<evidence type="ECO:0000313" key="1">
    <source>
        <dbReference type="EMBL" id="CAF1037685.1"/>
    </source>
</evidence>
<gene>
    <name evidence="1" type="ORF">OXX778_LOCUS18195</name>
</gene>
<keyword evidence="2" id="KW-1185">Reference proteome</keyword>
<sequence>MASKKRQKITNETKIAIIEMKLTSSKSDEIIAEKSSKNYHGESES</sequence>
<dbReference type="EMBL" id="CAJNOC010004928">
    <property type="protein sequence ID" value="CAF1037685.1"/>
    <property type="molecule type" value="Genomic_DNA"/>
</dbReference>
<dbReference type="AlphaFoldDB" id="A0A814JHW3"/>
<evidence type="ECO:0000313" key="2">
    <source>
        <dbReference type="Proteomes" id="UP000663879"/>
    </source>
</evidence>
<organism evidence="1 2">
    <name type="scientific">Brachionus calyciflorus</name>
    <dbReference type="NCBI Taxonomy" id="104777"/>
    <lineage>
        <taxon>Eukaryota</taxon>
        <taxon>Metazoa</taxon>
        <taxon>Spiralia</taxon>
        <taxon>Gnathifera</taxon>
        <taxon>Rotifera</taxon>
        <taxon>Eurotatoria</taxon>
        <taxon>Monogononta</taxon>
        <taxon>Pseudotrocha</taxon>
        <taxon>Ploima</taxon>
        <taxon>Brachionidae</taxon>
        <taxon>Brachionus</taxon>
    </lineage>
</organism>
<comment type="caution">
    <text evidence="1">The sequence shown here is derived from an EMBL/GenBank/DDBJ whole genome shotgun (WGS) entry which is preliminary data.</text>
</comment>
<proteinExistence type="predicted"/>
<protein>
    <submittedName>
        <fullName evidence="1">Uncharacterized protein</fullName>
    </submittedName>
</protein>
<name>A0A814JHW3_9BILA</name>
<dbReference type="Proteomes" id="UP000663879">
    <property type="component" value="Unassembled WGS sequence"/>
</dbReference>
<accession>A0A814JHW3</accession>
<feature type="non-terminal residue" evidence="1">
    <location>
        <position position="45"/>
    </location>
</feature>